<evidence type="ECO:0000313" key="3">
    <source>
        <dbReference type="EMBL" id="BAC83777.1"/>
    </source>
</evidence>
<reference evidence="5 6" key="3">
    <citation type="journal article" date="2005" name="Nature">
        <title>The map-based sequence of the rice genome.</title>
        <authorList>
            <consortium name="International rice genome sequencing project (IRGSP)"/>
            <person name="Matsumoto T."/>
            <person name="Wu J."/>
            <person name="Kanamori H."/>
            <person name="Katayose Y."/>
            <person name="Fujisawa M."/>
            <person name="Namiki N."/>
            <person name="Mizuno H."/>
            <person name="Yamamoto K."/>
            <person name="Antonio B.A."/>
            <person name="Baba T."/>
            <person name="Sakata K."/>
            <person name="Nagamura Y."/>
            <person name="Aoki H."/>
            <person name="Arikawa K."/>
            <person name="Arita K."/>
            <person name="Bito T."/>
            <person name="Chiden Y."/>
            <person name="Fujitsuka N."/>
            <person name="Fukunaka R."/>
            <person name="Hamada M."/>
            <person name="Harada C."/>
            <person name="Hayashi A."/>
            <person name="Hijishita S."/>
            <person name="Honda M."/>
            <person name="Hosokawa S."/>
            <person name="Ichikawa Y."/>
            <person name="Idonuma A."/>
            <person name="Iijima M."/>
            <person name="Ikeda M."/>
            <person name="Ikeno M."/>
            <person name="Ito K."/>
            <person name="Ito S."/>
            <person name="Ito T."/>
            <person name="Ito Y."/>
            <person name="Ito Y."/>
            <person name="Iwabuchi A."/>
            <person name="Kamiya K."/>
            <person name="Karasawa W."/>
            <person name="Kurita K."/>
            <person name="Katagiri S."/>
            <person name="Kikuta A."/>
            <person name="Kobayashi H."/>
            <person name="Kobayashi N."/>
            <person name="Machita K."/>
            <person name="Maehara T."/>
            <person name="Masukawa M."/>
            <person name="Mizubayashi T."/>
            <person name="Mukai Y."/>
            <person name="Nagasaki H."/>
            <person name="Nagata Y."/>
            <person name="Naito S."/>
            <person name="Nakashima M."/>
            <person name="Nakama Y."/>
            <person name="Nakamichi Y."/>
            <person name="Nakamura M."/>
            <person name="Meguro A."/>
            <person name="Negishi M."/>
            <person name="Ohta I."/>
            <person name="Ohta T."/>
            <person name="Okamoto M."/>
            <person name="Ono N."/>
            <person name="Saji S."/>
            <person name="Sakaguchi M."/>
            <person name="Sakai K."/>
            <person name="Shibata M."/>
            <person name="Shimokawa T."/>
            <person name="Song J."/>
            <person name="Takazaki Y."/>
            <person name="Terasawa K."/>
            <person name="Tsugane M."/>
            <person name="Tsuji K."/>
            <person name="Ueda S."/>
            <person name="Waki K."/>
            <person name="Yamagata H."/>
            <person name="Yamamoto M."/>
            <person name="Yamamoto S."/>
            <person name="Yamane H."/>
            <person name="Yoshiki S."/>
            <person name="Yoshihara R."/>
            <person name="Yukawa K."/>
            <person name="Zhong H."/>
            <person name="Yano M."/>
            <person name="Yuan Q."/>
            <person name="Ouyang S."/>
            <person name="Liu J."/>
            <person name="Jones K.M."/>
            <person name="Gansberger K."/>
            <person name="Moffat K."/>
            <person name="Hill J."/>
            <person name="Bera J."/>
            <person name="Fadrosh D."/>
            <person name="Jin S."/>
            <person name="Johri S."/>
            <person name="Kim M."/>
            <person name="Overton L."/>
            <person name="Reardon M."/>
            <person name="Tsitrin T."/>
            <person name="Vuong H."/>
            <person name="Weaver B."/>
            <person name="Ciecko A."/>
            <person name="Tallon L."/>
            <person name="Jackson J."/>
            <person name="Pai G."/>
            <person name="Aken S.V."/>
            <person name="Utterback T."/>
            <person name="Reidmuller S."/>
            <person name="Feldblyum T."/>
            <person name="Hsiao J."/>
            <person name="Zismann V."/>
            <person name="Iobst S."/>
            <person name="de Vazeille A.R."/>
            <person name="Buell C.R."/>
            <person name="Ying K."/>
            <person name="Li Y."/>
            <person name="Lu T."/>
            <person name="Huang Y."/>
            <person name="Zhao Q."/>
            <person name="Feng Q."/>
            <person name="Zhang L."/>
            <person name="Zhu J."/>
            <person name="Weng Q."/>
            <person name="Mu J."/>
            <person name="Lu Y."/>
            <person name="Fan D."/>
            <person name="Liu Y."/>
            <person name="Guan J."/>
            <person name="Zhang Y."/>
            <person name="Yu S."/>
            <person name="Liu X."/>
            <person name="Zhang Y."/>
            <person name="Hong G."/>
            <person name="Han B."/>
            <person name="Choisne N."/>
            <person name="Demange N."/>
            <person name="Orjeda G."/>
            <person name="Samain S."/>
            <person name="Cattolico L."/>
            <person name="Pelletier E."/>
            <person name="Couloux A."/>
            <person name="Segurens B."/>
            <person name="Wincker P."/>
            <person name="D'Hont A."/>
            <person name="Scarpelli C."/>
            <person name="Weissenbach J."/>
            <person name="Salanoubat M."/>
            <person name="Quetier F."/>
            <person name="Yu Y."/>
            <person name="Kim H.R."/>
            <person name="Rambo T."/>
            <person name="Currie J."/>
            <person name="Collura K."/>
            <person name="Luo M."/>
            <person name="Yang T."/>
            <person name="Ammiraju J.S.S."/>
            <person name="Engler F."/>
            <person name="Soderlund C."/>
            <person name="Wing R.A."/>
            <person name="Palmer L.E."/>
            <person name="de la Bastide M."/>
            <person name="Spiegel L."/>
            <person name="Nascimento L."/>
            <person name="Zutavern T."/>
            <person name="O'Shaughnessy A."/>
            <person name="Dike S."/>
            <person name="Dedhia N."/>
            <person name="Preston R."/>
            <person name="Balija V."/>
            <person name="McCombie W.R."/>
            <person name="Chow T."/>
            <person name="Chen H."/>
            <person name="Chung M."/>
            <person name="Chen C."/>
            <person name="Shaw J."/>
            <person name="Wu H."/>
            <person name="Hsiao K."/>
            <person name="Chao Y."/>
            <person name="Chu M."/>
            <person name="Cheng C."/>
            <person name="Hour A."/>
            <person name="Lee P."/>
            <person name="Lin S."/>
            <person name="Lin Y."/>
            <person name="Liou J."/>
            <person name="Liu S."/>
            <person name="Hsing Y."/>
            <person name="Raghuvanshi S."/>
            <person name="Mohanty A."/>
            <person name="Bharti A.K."/>
            <person name="Gaur A."/>
            <person name="Gupta V."/>
            <person name="Kumar D."/>
            <person name="Ravi V."/>
            <person name="Vij S."/>
            <person name="Kapur A."/>
            <person name="Khurana P."/>
            <person name="Khurana P."/>
            <person name="Khurana J.P."/>
            <person name="Tyagi A.K."/>
            <person name="Gaikwad K."/>
            <person name="Singh A."/>
            <person name="Dalal V."/>
            <person name="Srivastava S."/>
            <person name="Dixit A."/>
            <person name="Pal A.K."/>
            <person name="Ghazi I.A."/>
            <person name="Yadav M."/>
            <person name="Pandit A."/>
            <person name="Bhargava A."/>
            <person name="Sureshbabu K."/>
            <person name="Batra K."/>
            <person name="Sharma T.R."/>
            <person name="Mohapatra T."/>
            <person name="Singh N.K."/>
            <person name="Messing J."/>
            <person name="Nelson A.B."/>
            <person name="Fuks G."/>
            <person name="Kavchok S."/>
            <person name="Keizer G."/>
            <person name="Linton E."/>
            <person name="Llaca V."/>
            <person name="Song R."/>
            <person name="Tanyolac B."/>
            <person name="Young S."/>
            <person name="Ho-Il K."/>
            <person name="Hahn J.H."/>
            <person name="Sangsakoo G."/>
            <person name="Vanavichit A."/>
            <person name="de Mattos Luiz.A.T."/>
            <person name="Zimmer P.D."/>
            <person name="Malone G."/>
            <person name="Dellagostin O."/>
            <person name="de Oliveira A.C."/>
            <person name="Bevan M."/>
            <person name="Bancroft I."/>
            <person name="Minx P."/>
            <person name="Cordum H."/>
            <person name="Wilson R."/>
            <person name="Cheng Z."/>
            <person name="Jin W."/>
            <person name="Jiang J."/>
            <person name="Leong S.A."/>
            <person name="Iwama H."/>
            <person name="Gojobori T."/>
            <person name="Itoh T."/>
            <person name="Niimura Y."/>
            <person name="Fujii Y."/>
            <person name="Habara T."/>
            <person name="Sakai H."/>
            <person name="Sato Y."/>
            <person name="Wilson G."/>
            <person name="Kumar K."/>
            <person name="McCouch S."/>
            <person name="Juretic N."/>
            <person name="Hoen D."/>
            <person name="Wright S."/>
            <person name="Bruskiewich R."/>
            <person name="Bureau T."/>
            <person name="Miyao A."/>
            <person name="Hirochika H."/>
            <person name="Nishikawa T."/>
            <person name="Kadowaki K."/>
            <person name="Sugiura M."/>
            <person name="Burr B."/>
            <person name="Sasaki T."/>
        </authorList>
    </citation>
    <scope>NUCLEOTIDE SEQUENCE [LARGE SCALE GENOMIC DNA]</scope>
    <source>
        <strain evidence="6">cv. Nipponbare</strain>
    </source>
</reference>
<protein>
    <submittedName>
        <fullName evidence="5">Os07g0543750 protein</fullName>
    </submittedName>
</protein>
<reference evidence="5" key="5">
    <citation type="journal article" date="2007" name="Genome Res.">
        <title>Curated Genome Annotation of Oryza sativa ssp. japonica and Comparative Genome Analysis with Arabidopsis thaliana.</title>
        <authorList>
            <consortium name="The Rice Annotation Project (RAP)"/>
            <person name="Itoh T."/>
            <person name="Tanaka T."/>
            <person name="Barrero R.A."/>
            <person name="Yamasaki C."/>
            <person name="Fujii Y."/>
            <person name="Hilton P.B."/>
            <person name="Antonio B.A."/>
            <person name="Aono H."/>
            <person name="Apweiler R."/>
            <person name="Bruskiewich R."/>
            <person name="Bureau T."/>
            <person name="Burr F."/>
            <person name="Costa de Oliveira A."/>
            <person name="Fuks G."/>
            <person name="Habara T."/>
            <person name="Haberer G."/>
            <person name="Han B."/>
            <person name="Harada E."/>
            <person name="Hiraki A.T."/>
            <person name="Hirochika H."/>
            <person name="Hoen D."/>
            <person name="Hokari H."/>
            <person name="Hosokawa S."/>
            <person name="Hsing Y."/>
            <person name="Ikawa H."/>
            <person name="Ikeo K."/>
            <person name="Imanishi T."/>
            <person name="Ito Y."/>
            <person name="Jaiswal P."/>
            <person name="Kanno M."/>
            <person name="Kawahara Y."/>
            <person name="Kawamura T."/>
            <person name="Kawashima H."/>
            <person name="Khurana J.P."/>
            <person name="Kikuchi S."/>
            <person name="Komatsu S."/>
            <person name="Koyanagi K.O."/>
            <person name="Kubooka H."/>
            <person name="Lieberherr D."/>
            <person name="Lin Y.C."/>
            <person name="Lonsdale D."/>
            <person name="Matsumoto T."/>
            <person name="Matsuya A."/>
            <person name="McCombie W.R."/>
            <person name="Messing J."/>
            <person name="Miyao A."/>
            <person name="Mulder N."/>
            <person name="Nagamura Y."/>
            <person name="Nam J."/>
            <person name="Namiki N."/>
            <person name="Numa H."/>
            <person name="Nurimoto S."/>
            <person name="O'donovan C."/>
            <person name="Ohyanagi H."/>
            <person name="Okido T."/>
            <person name="Oota S."/>
            <person name="Osato N."/>
            <person name="Palmer L.E."/>
            <person name="Quetier F."/>
            <person name="Raghuvanshi S."/>
            <person name="Saichi N."/>
            <person name="Sakai H."/>
            <person name="Sakai Y."/>
            <person name="Sakata K."/>
            <person name="Sakurai T."/>
            <person name="Sato F."/>
            <person name="Sato Y."/>
            <person name="Schoof H."/>
            <person name="Seki M."/>
            <person name="Shibata M."/>
            <person name="Shimizu Y."/>
            <person name="Shinozaki K."/>
            <person name="Shinso Y."/>
            <person name="Singh N.K."/>
            <person name="Smith-White B."/>
            <person name="Takeda J."/>
            <person name="Tanino M."/>
            <person name="Tatusova T."/>
            <person name="Thongjuea S."/>
            <person name="Todokoro F."/>
            <person name="Tsugane M."/>
            <person name="Tyagi A.K."/>
            <person name="Vanavichit A."/>
            <person name="Wang A."/>
            <person name="Wing R.A."/>
            <person name="Yamaguchi K."/>
            <person name="Yamamoto M."/>
            <person name="Yamamoto N."/>
            <person name="Yu Y."/>
            <person name="Zhang H."/>
            <person name="Zhao Q."/>
            <person name="Higo K."/>
            <person name="Burr B."/>
            <person name="Gojobori T."/>
            <person name="Sasaki T."/>
        </authorList>
    </citation>
    <scope>NUCLEOTIDE SEQUENCE</scope>
</reference>
<reference evidence="5" key="6">
    <citation type="journal article" date="2008" name="Nucleic Acids Res.">
        <title>The Rice Annotation Project Database (RAP-DB): 2008 update.</title>
        <authorList>
            <consortium name="The Rice Annotation Project (RAP)"/>
            <person name="Tanaka T."/>
            <person name="Antonio B.A."/>
            <person name="Kikuchi S."/>
            <person name="Matsumoto T."/>
            <person name="Nagamura Y."/>
            <person name="Numa H."/>
            <person name="Sakai H."/>
            <person name="Wu J."/>
            <person name="Itoh T."/>
            <person name="Sasaki T."/>
            <person name="Aono R."/>
            <person name="Fujii Y."/>
            <person name="Habara T."/>
            <person name="Harada E."/>
            <person name="Kanno M."/>
            <person name="Kawahara Y."/>
            <person name="Kawashima H."/>
            <person name="Kubooka H."/>
            <person name="Matsuya A."/>
            <person name="Nakaoka H."/>
            <person name="Saichi N."/>
            <person name="Sanbonmatsu R."/>
            <person name="Sato Y."/>
            <person name="Shinso Y."/>
            <person name="Suzuki M."/>
            <person name="Takeda J."/>
            <person name="Tanino M."/>
            <person name="Todokoro F."/>
            <person name="Yamaguchi K."/>
            <person name="Yamamoto N."/>
            <person name="Yamasaki C."/>
            <person name="Imanishi T."/>
            <person name="Okido T."/>
            <person name="Tada M."/>
            <person name="Ikeo K."/>
            <person name="Tateno Y."/>
            <person name="Gojobori T."/>
            <person name="Lin Y.C."/>
            <person name="Wei F.J."/>
            <person name="Hsing Y.I."/>
            <person name="Zhao Q."/>
            <person name="Han B."/>
            <person name="Kramer M.R."/>
            <person name="McCombie R.W."/>
            <person name="Lonsdale D."/>
            <person name="O'Donovan C.C."/>
            <person name="Whitfield E.J."/>
            <person name="Apweiler R."/>
            <person name="Koyanagi K.O."/>
            <person name="Khurana J.P."/>
            <person name="Raghuvanshi S."/>
            <person name="Singh N.K."/>
            <person name="Tyagi A.K."/>
            <person name="Haberer G."/>
            <person name="Fujisawa M."/>
            <person name="Hosokawa S."/>
            <person name="Ito Y."/>
            <person name="Ikawa H."/>
            <person name="Shibata M."/>
            <person name="Yamamoto M."/>
            <person name="Bruskiewich R.M."/>
            <person name="Hoen D.R."/>
            <person name="Bureau TE."/>
            <person name="Namiki N."/>
            <person name="Ohyanagi H."/>
            <person name="Sakai Y."/>
            <person name="Nobushima S."/>
            <person name="Sakata K."/>
            <person name="Barrero R.A."/>
            <person name="Sato Y."/>
            <person name="Souvorov A."/>
            <person name="Smith-White B."/>
            <person name="Tatusova T."/>
            <person name="An S."/>
            <person name="An G."/>
            <person name="OOta S."/>
            <person name="Fuks G."/>
            <person name="Messing J."/>
            <person name="Christie K.R."/>
            <person name="Lieberherr D."/>
            <person name="Kim H."/>
            <person name="Zuccolo A."/>
            <person name="Wing R.A."/>
            <person name="Nobuta K."/>
            <person name="Green P.J."/>
            <person name="Lu C."/>
            <person name="Meyers BC."/>
            <person name="Chaparro C."/>
            <person name="Piegu B."/>
            <person name="Panaud O."/>
            <person name="Echeverria M."/>
        </authorList>
    </citation>
    <scope>NUCLEOTIDE SEQUENCE</scope>
</reference>
<dbReference type="Proteomes" id="UP000000763">
    <property type="component" value="Chromosome 7"/>
</dbReference>
<feature type="compositionally biased region" description="Basic residues" evidence="1">
    <location>
        <begin position="114"/>
        <end position="125"/>
    </location>
</feature>
<dbReference type="EMBL" id="AP005156">
    <property type="protein sequence ID" value="BAC83777.1"/>
    <property type="molecule type" value="Genomic_DNA"/>
</dbReference>
<reference evidence="5" key="8">
    <citation type="submission" date="2012-08" db="EMBL/GenBank/DDBJ databases">
        <title>Oryza sativa nipponbare(GA3) genomic DNA, chromosome 7.</title>
        <authorList>
            <consortium name="IRGSP(International Rice Genome Sequencing Project)"/>
        </authorList>
    </citation>
    <scope>NUCLEOTIDE SEQUENCE</scope>
</reference>
<feature type="signal peptide" evidence="2">
    <location>
        <begin position="1"/>
        <end position="19"/>
    </location>
</feature>
<dbReference type="EMBL" id="AP003838">
    <property type="protein sequence ID" value="BAD30350.1"/>
    <property type="molecule type" value="Genomic_DNA"/>
</dbReference>
<feature type="compositionally biased region" description="Polar residues" evidence="1">
    <location>
        <begin position="145"/>
        <end position="159"/>
    </location>
</feature>
<accession>Q6Z5B3</accession>
<sequence length="159" mass="17769">MPLLLPIAFVSSSFPLTAAASPSPHRHRVLLLPTSFVSFSSPSPSPSPLRERSRRRQIRRLGELGNGGPVLDPQRMSRRPVHRRRVRLPITRRFCSFYSCSVGVQPTNPSSYQRGRRRRAGKRRCSGNNGKQLPRGRLQRLGGDSEQQGTSSRSEGARS</sequence>
<feature type="chain" id="PRO_5010142881" evidence="2">
    <location>
        <begin position="20"/>
        <end position="159"/>
    </location>
</feature>
<feature type="region of interest" description="Disordered" evidence="1">
    <location>
        <begin position="106"/>
        <end position="159"/>
    </location>
</feature>
<evidence type="ECO:0000256" key="2">
    <source>
        <dbReference type="SAM" id="SignalP"/>
    </source>
</evidence>
<dbReference type="EMBL" id="AP008213">
    <property type="protein sequence ID" value="BAH93974.1"/>
    <property type="molecule type" value="Genomic_DNA"/>
</dbReference>
<evidence type="ECO:0000313" key="5">
    <source>
        <dbReference type="EMBL" id="BAH93974.1"/>
    </source>
</evidence>
<reference evidence="4" key="1">
    <citation type="submission" date="2001-07" db="EMBL/GenBank/DDBJ databases">
        <title>Oryza sativa nipponbare(GA3) genomic DNA, chromosome 7, BAC clone:OJ1582_D10.</title>
        <authorList>
            <person name="Sasaki T."/>
            <person name="Matsumoto T."/>
            <person name="Yamamoto K."/>
        </authorList>
    </citation>
    <scope>NUCLEOTIDE SEQUENCE</scope>
</reference>
<reference evidence="5" key="9">
    <citation type="submission" date="2012-08" db="EMBL/GenBank/DDBJ databases">
        <title>The Second Rice Annotation Project Meeting (RAP2).</title>
        <authorList>
            <consortium name="The Rice Annotation Project (RAP)"/>
        </authorList>
    </citation>
    <scope>NUCLEOTIDE SEQUENCE</scope>
</reference>
<keyword evidence="2" id="KW-0732">Signal</keyword>
<reference evidence="6" key="7">
    <citation type="journal article" date="2008" name="Nucleic Acids Res.">
        <title>The rice annotation project database (RAP-DB): 2008 update.</title>
        <authorList>
            <consortium name="The rice annotation project (RAP)"/>
        </authorList>
    </citation>
    <scope>GENOME REANNOTATION</scope>
    <source>
        <strain evidence="6">cv. Nipponbare</strain>
    </source>
</reference>
<organism evidence="3 6">
    <name type="scientific">Oryza sativa subsp. japonica</name>
    <name type="common">Rice</name>
    <dbReference type="NCBI Taxonomy" id="39947"/>
    <lineage>
        <taxon>Eukaryota</taxon>
        <taxon>Viridiplantae</taxon>
        <taxon>Streptophyta</taxon>
        <taxon>Embryophyta</taxon>
        <taxon>Tracheophyta</taxon>
        <taxon>Spermatophyta</taxon>
        <taxon>Magnoliopsida</taxon>
        <taxon>Liliopsida</taxon>
        <taxon>Poales</taxon>
        <taxon>Poaceae</taxon>
        <taxon>BOP clade</taxon>
        <taxon>Oryzoideae</taxon>
        <taxon>Oryzeae</taxon>
        <taxon>Oryzinae</taxon>
        <taxon>Oryza</taxon>
        <taxon>Oryza sativa</taxon>
    </lineage>
</organism>
<reference evidence="5" key="4">
    <citation type="journal article" date="2006" name="Nucleic Acids Res.">
        <title>The Rice Annotation Project Database (RAP-DB): hub for Oryza sativa ssp. japonica genome information.</title>
        <authorList>
            <person name="Ohyanagi H."/>
            <person name="Tanaka T."/>
            <person name="Sakai H."/>
            <person name="Shigemoto Y."/>
            <person name="Yamaguchi K."/>
            <person name="Habara T."/>
            <person name="Fujii Y."/>
            <person name="Antonio B.A."/>
            <person name="Nagamura Y."/>
            <person name="Imanishi T."/>
            <person name="Ikeo K."/>
            <person name="Itoh T."/>
            <person name="Gojobori T."/>
            <person name="Sasaki T."/>
        </authorList>
    </citation>
    <scope>NUCLEOTIDE SEQUENCE</scope>
</reference>
<evidence type="ECO:0000313" key="6">
    <source>
        <dbReference type="Proteomes" id="UP000000763"/>
    </source>
</evidence>
<feature type="compositionally biased region" description="Basic residues" evidence="1">
    <location>
        <begin position="76"/>
        <end position="85"/>
    </location>
</feature>
<evidence type="ECO:0000256" key="1">
    <source>
        <dbReference type="SAM" id="MobiDB-lite"/>
    </source>
</evidence>
<dbReference type="AlphaFoldDB" id="Q6Z5B3"/>
<proteinExistence type="predicted"/>
<evidence type="ECO:0000313" key="4">
    <source>
        <dbReference type="EMBL" id="BAD30350.1"/>
    </source>
</evidence>
<gene>
    <name evidence="5" type="ordered locus">Os07g0543750</name>
    <name evidence="4" type="ORF">OJ1582_D10.4</name>
    <name evidence="3" type="ORF">OJ1729_E01.31</name>
</gene>
<dbReference type="KEGG" id="dosa:Os07g0543750"/>
<reference evidence="3" key="2">
    <citation type="submission" date="2002-05" db="EMBL/GenBank/DDBJ databases">
        <title>Oryza sativa nipponbare(GA3) genomic DNA, chromosome 7, BAC clone:OJ1729_E01.</title>
        <authorList>
            <person name="Sasaki T."/>
            <person name="Matsumoto T."/>
            <person name="Katayose Y."/>
        </authorList>
    </citation>
    <scope>NUCLEOTIDE SEQUENCE</scope>
</reference>
<name>Q6Z5B3_ORYSJ</name>
<feature type="region of interest" description="Disordered" evidence="1">
    <location>
        <begin position="58"/>
        <end position="85"/>
    </location>
</feature>